<dbReference type="InterPro" id="IPR001310">
    <property type="entry name" value="Histidine_triad_HIT"/>
</dbReference>
<evidence type="ECO:0000313" key="6">
    <source>
        <dbReference type="Proteomes" id="UP000076502"/>
    </source>
</evidence>
<dbReference type="PROSITE" id="PS00892">
    <property type="entry name" value="HIT_1"/>
    <property type="match status" value="1"/>
</dbReference>
<dbReference type="GO" id="GO:0003824">
    <property type="term" value="F:catalytic activity"/>
    <property type="evidence" value="ECO:0007669"/>
    <property type="project" value="InterPro"/>
</dbReference>
<reference evidence="5 6" key="1">
    <citation type="submission" date="2015-07" db="EMBL/GenBank/DDBJ databases">
        <title>The genome of Dufourea novaeangliae.</title>
        <authorList>
            <person name="Pan H."/>
            <person name="Kapheim K."/>
        </authorList>
    </citation>
    <scope>NUCLEOTIDE SEQUENCE [LARGE SCALE GENOMIC DNA]</scope>
    <source>
        <strain evidence="5">0120121106</strain>
        <tissue evidence="5">Whole body</tissue>
    </source>
</reference>
<dbReference type="STRING" id="178035.A0A154P5I1"/>
<sequence>MKLLLNLALNSSRTVSHLKGSLLNHTPCWRKMATEVEKAQTATPGGDTIFGKILRKEIPCNFIYEDDQCVAFSDINAQAPVHFLVIPRKPISQLSKTEDGDEALLGHLMLVARKVAKQQGLDDGFRLVVNDGKHGAQSVFHLHLHILGGRQLQWPPG</sequence>
<evidence type="ECO:0000256" key="3">
    <source>
        <dbReference type="PROSITE-ProRule" id="PRU00464"/>
    </source>
</evidence>
<dbReference type="AlphaFoldDB" id="A0A154P5I1"/>
<keyword evidence="6" id="KW-1185">Reference proteome</keyword>
<dbReference type="CDD" id="cd01276">
    <property type="entry name" value="PKCI_related"/>
    <property type="match status" value="1"/>
</dbReference>
<name>A0A154P5I1_DUFNO</name>
<evidence type="ECO:0000259" key="4">
    <source>
        <dbReference type="PROSITE" id="PS51084"/>
    </source>
</evidence>
<proteinExistence type="predicted"/>
<dbReference type="OMA" id="LAFMDVM"/>
<evidence type="ECO:0000256" key="2">
    <source>
        <dbReference type="PIRSR" id="PIRSR601310-3"/>
    </source>
</evidence>
<feature type="domain" description="HIT" evidence="4">
    <location>
        <begin position="49"/>
        <end position="157"/>
    </location>
</feature>
<evidence type="ECO:0000256" key="1">
    <source>
        <dbReference type="PIRSR" id="PIRSR601310-1"/>
    </source>
</evidence>
<organism evidence="5 6">
    <name type="scientific">Dufourea novaeangliae</name>
    <name type="common">Sweat bee</name>
    <dbReference type="NCBI Taxonomy" id="178035"/>
    <lineage>
        <taxon>Eukaryota</taxon>
        <taxon>Metazoa</taxon>
        <taxon>Ecdysozoa</taxon>
        <taxon>Arthropoda</taxon>
        <taxon>Hexapoda</taxon>
        <taxon>Insecta</taxon>
        <taxon>Pterygota</taxon>
        <taxon>Neoptera</taxon>
        <taxon>Endopterygota</taxon>
        <taxon>Hymenoptera</taxon>
        <taxon>Apocrita</taxon>
        <taxon>Aculeata</taxon>
        <taxon>Apoidea</taxon>
        <taxon>Anthophila</taxon>
        <taxon>Halictidae</taxon>
        <taxon>Rophitinae</taxon>
        <taxon>Dufourea</taxon>
    </lineage>
</organism>
<dbReference type="FunFam" id="3.30.428.10:FF:000005">
    <property type="entry name" value="Histidine triad nucleotide-binding protein 1"/>
    <property type="match status" value="1"/>
</dbReference>
<feature type="active site" description="Tele-AMP-histidine intermediate" evidence="1">
    <location>
        <position position="143"/>
    </location>
</feature>
<evidence type="ECO:0000313" key="5">
    <source>
        <dbReference type="EMBL" id="KZC07113.1"/>
    </source>
</evidence>
<dbReference type="InterPro" id="IPR036265">
    <property type="entry name" value="HIT-like_sf"/>
</dbReference>
<dbReference type="PROSITE" id="PS51084">
    <property type="entry name" value="HIT_2"/>
    <property type="match status" value="1"/>
</dbReference>
<dbReference type="Pfam" id="PF01230">
    <property type="entry name" value="HIT"/>
    <property type="match status" value="1"/>
</dbReference>
<protein>
    <submittedName>
        <fullName evidence="5">Histidine triad nucleotide-binding protein 1</fullName>
    </submittedName>
</protein>
<accession>A0A154P5I1</accession>
<dbReference type="OrthoDB" id="672793at2759"/>
<dbReference type="PANTHER" id="PTHR23089">
    <property type="entry name" value="HISTIDINE TRIAD HIT PROTEIN"/>
    <property type="match status" value="1"/>
</dbReference>
<gene>
    <name evidence="5" type="ORF">WN55_08495</name>
</gene>
<dbReference type="EMBL" id="KQ434822">
    <property type="protein sequence ID" value="KZC07113.1"/>
    <property type="molecule type" value="Genomic_DNA"/>
</dbReference>
<dbReference type="InterPro" id="IPR011146">
    <property type="entry name" value="HIT-like"/>
</dbReference>
<dbReference type="PRINTS" id="PR00332">
    <property type="entry name" value="HISTRIAD"/>
</dbReference>
<dbReference type="Gene3D" id="3.30.428.10">
    <property type="entry name" value="HIT-like"/>
    <property type="match status" value="1"/>
</dbReference>
<dbReference type="SUPFAM" id="SSF54197">
    <property type="entry name" value="HIT-like"/>
    <property type="match status" value="1"/>
</dbReference>
<dbReference type="Proteomes" id="UP000076502">
    <property type="component" value="Unassembled WGS sequence"/>
</dbReference>
<feature type="short sequence motif" description="Histidine triad motif" evidence="2 3">
    <location>
        <begin position="141"/>
        <end position="145"/>
    </location>
</feature>
<dbReference type="InterPro" id="IPR019808">
    <property type="entry name" value="Histidine_triad_CS"/>
</dbReference>